<dbReference type="InterPro" id="IPR036890">
    <property type="entry name" value="HATPase_C_sf"/>
</dbReference>
<dbReference type="SUPFAM" id="SSF54211">
    <property type="entry name" value="Ribosomal protein S5 domain 2-like"/>
    <property type="match status" value="1"/>
</dbReference>
<dbReference type="SUPFAM" id="SSF110942">
    <property type="entry name" value="HSP90 C-terminal domain"/>
    <property type="match status" value="1"/>
</dbReference>
<evidence type="ECO:0000256" key="1">
    <source>
        <dbReference type="ARBA" id="ARBA00008239"/>
    </source>
</evidence>
<dbReference type="GO" id="GO:0016887">
    <property type="term" value="F:ATP hydrolysis activity"/>
    <property type="evidence" value="ECO:0007669"/>
    <property type="project" value="InterPro"/>
</dbReference>
<dbReference type="AlphaFoldDB" id="A0A452EVC0"/>
<evidence type="ECO:0000256" key="4">
    <source>
        <dbReference type="ARBA" id="ARBA00023186"/>
    </source>
</evidence>
<dbReference type="EMBL" id="LWLT01000012">
    <property type="status" value="NOT_ANNOTATED_CDS"/>
    <property type="molecule type" value="Genomic_DNA"/>
</dbReference>
<dbReference type="OMA" id="CKFMKET"/>
<dbReference type="Gene3D" id="3.30.565.10">
    <property type="entry name" value="Histidine kinase-like ATPase, C-terminal domain"/>
    <property type="match status" value="1"/>
</dbReference>
<dbReference type="PRINTS" id="PR00775">
    <property type="entry name" value="HEATSHOCK90"/>
</dbReference>
<evidence type="ECO:0000256" key="2">
    <source>
        <dbReference type="ARBA" id="ARBA00022741"/>
    </source>
</evidence>
<evidence type="ECO:0000313" key="7">
    <source>
        <dbReference type="Proteomes" id="UP000291000"/>
    </source>
</evidence>
<sequence length="360" mass="41846">MPEEVHHGEVEPFAFETEIAQLMSLIINTFYSNKEIFLPELISNASDALDKIYPSKLDIGKELKIDIILNPQECTLTLVDMGIGMTKADLVNNLGPIAKSAIKYLEDRRVTEVVKKHSQFIDKYDEEKPMIEDVGSDEKDDSGKDKEKEDKEDKGEVQEVQEEWNKTKPIWTRNPDDIIQEEYGEFYKSFTNYWEDHLAVKHFSVEDKEKYKEFYEDSTNWRCLSELLQYMSRMKETQKSICDITGESKEQVASSSFVECVWKQGFEVVYVMEPTDEHCVQQLKEFDGKSLVSMTKEGLELPEHKEEKKMEESKATFENLCKLMKELLDKKVEKVTVSNRLMSSPCCSGMSTTYRWLTNT</sequence>
<reference evidence="6" key="2">
    <citation type="submission" date="2025-08" db="UniProtKB">
        <authorList>
            <consortium name="Ensembl"/>
        </authorList>
    </citation>
    <scope>IDENTIFICATION</scope>
</reference>
<dbReference type="Ensembl" id="ENSCHIT00000023776.1">
    <property type="protein sequence ID" value="ENSCHIP00000015970.1"/>
    <property type="gene ID" value="ENSCHIG00000016419.1"/>
</dbReference>
<dbReference type="Proteomes" id="UP000291000">
    <property type="component" value="Chromosome 9"/>
</dbReference>
<evidence type="ECO:0000313" key="6">
    <source>
        <dbReference type="Ensembl" id="ENSCHIP00000015970.1"/>
    </source>
</evidence>
<comment type="similarity">
    <text evidence="1">Belongs to the heat shock protein 90 family.</text>
</comment>
<dbReference type="Gene3D" id="1.20.120.790">
    <property type="entry name" value="Heat shock protein 90, C-terminal domain"/>
    <property type="match status" value="1"/>
</dbReference>
<evidence type="ECO:0000256" key="5">
    <source>
        <dbReference type="SAM" id="MobiDB-lite"/>
    </source>
</evidence>
<keyword evidence="4" id="KW-0143">Chaperone</keyword>
<reference evidence="6" key="3">
    <citation type="submission" date="2025-09" db="UniProtKB">
        <authorList>
            <consortium name="Ensembl"/>
        </authorList>
    </citation>
    <scope>IDENTIFICATION</scope>
</reference>
<dbReference type="PANTHER" id="PTHR11528">
    <property type="entry name" value="HEAT SHOCK PROTEIN 90 FAMILY MEMBER"/>
    <property type="match status" value="1"/>
</dbReference>
<feature type="region of interest" description="Disordered" evidence="5">
    <location>
        <begin position="131"/>
        <end position="163"/>
    </location>
</feature>
<dbReference type="Pfam" id="PF00183">
    <property type="entry name" value="HSP90"/>
    <property type="match status" value="2"/>
</dbReference>
<evidence type="ECO:0008006" key="8">
    <source>
        <dbReference type="Google" id="ProtNLM"/>
    </source>
</evidence>
<dbReference type="Gene3D" id="3.40.50.11260">
    <property type="match status" value="1"/>
</dbReference>
<organism evidence="6 7">
    <name type="scientific">Capra hircus</name>
    <name type="common">Goat</name>
    <dbReference type="NCBI Taxonomy" id="9925"/>
    <lineage>
        <taxon>Eukaryota</taxon>
        <taxon>Metazoa</taxon>
        <taxon>Chordata</taxon>
        <taxon>Craniata</taxon>
        <taxon>Vertebrata</taxon>
        <taxon>Euteleostomi</taxon>
        <taxon>Mammalia</taxon>
        <taxon>Eutheria</taxon>
        <taxon>Laurasiatheria</taxon>
        <taxon>Artiodactyla</taxon>
        <taxon>Ruminantia</taxon>
        <taxon>Pecora</taxon>
        <taxon>Bovidae</taxon>
        <taxon>Caprinae</taxon>
        <taxon>Capra</taxon>
    </lineage>
</organism>
<dbReference type="GeneTree" id="ENSGT01020000230401"/>
<keyword evidence="2" id="KW-0547">Nucleotide-binding</keyword>
<accession>A0A452EVC0</accession>
<name>A0A452EVC0_CAPHI</name>
<proteinExistence type="inferred from homology"/>
<dbReference type="GO" id="GO:0051082">
    <property type="term" value="F:unfolded protein binding"/>
    <property type="evidence" value="ECO:0007669"/>
    <property type="project" value="InterPro"/>
</dbReference>
<reference evidence="6 7" key="1">
    <citation type="submission" date="2016-04" db="EMBL/GenBank/DDBJ databases">
        <title>Polished mammalian reference genomes with single-molecule sequencing and chromosome conformation capture applied to the Capra hircus genome.</title>
        <authorList>
            <person name="Bickhart D.M."/>
            <person name="Koren S."/>
            <person name="Rosen B."/>
            <person name="Hastie A."/>
            <person name="Liachko I."/>
            <person name="Sullivan S.T."/>
            <person name="Burton J."/>
            <person name="Sayre B.L."/>
            <person name="Huson H.J."/>
            <person name="Lee J."/>
            <person name="Lam E."/>
            <person name="Kelley C.M."/>
            <person name="Hutchison J.L."/>
            <person name="Zhou Y."/>
            <person name="Sun J."/>
            <person name="Crisa A."/>
            <person name="Schwartz J.C."/>
            <person name="Hammond J.A."/>
            <person name="Schroeder S.G."/>
            <person name="Liu G.E."/>
            <person name="Dunham M."/>
            <person name="Shendure J."/>
            <person name="Sonstegard T.S."/>
            <person name="Phillippy A.M."/>
            <person name="Van Tassell C.P."/>
            <person name="Smith T.P."/>
        </authorList>
    </citation>
    <scope>NUCLEOTIDE SEQUENCE [LARGE SCALE GENOMIC DNA]</scope>
</reference>
<dbReference type="GO" id="GO:0140662">
    <property type="term" value="F:ATP-dependent protein folding chaperone"/>
    <property type="evidence" value="ECO:0007669"/>
    <property type="project" value="InterPro"/>
</dbReference>
<keyword evidence="3" id="KW-0067">ATP-binding</keyword>
<protein>
    <recommendedName>
        <fullName evidence="8">Histidine kinase/HSP90-like ATPase domain-containing protein</fullName>
    </recommendedName>
</protein>
<keyword evidence="7" id="KW-1185">Reference proteome</keyword>
<dbReference type="SUPFAM" id="SSF55874">
    <property type="entry name" value="ATPase domain of HSP90 chaperone/DNA topoisomerase II/histidine kinase"/>
    <property type="match status" value="1"/>
</dbReference>
<dbReference type="GO" id="GO:0005524">
    <property type="term" value="F:ATP binding"/>
    <property type="evidence" value="ECO:0007669"/>
    <property type="project" value="UniProtKB-KW"/>
</dbReference>
<dbReference type="InterPro" id="IPR020568">
    <property type="entry name" value="Ribosomal_Su5_D2-typ_SF"/>
</dbReference>
<dbReference type="InterPro" id="IPR020575">
    <property type="entry name" value="Hsp90_N"/>
</dbReference>
<dbReference type="InterPro" id="IPR037196">
    <property type="entry name" value="HSP90_C"/>
</dbReference>
<evidence type="ECO:0000256" key="3">
    <source>
        <dbReference type="ARBA" id="ARBA00022840"/>
    </source>
</evidence>
<dbReference type="STRING" id="9925.ENSCHIP00000015970"/>
<feature type="compositionally biased region" description="Basic and acidic residues" evidence="5">
    <location>
        <begin position="141"/>
        <end position="157"/>
    </location>
</feature>
<dbReference type="Bgee" id="ENSCHIG00000016419">
    <property type="expression patterns" value="Expressed in adrenal gland and 1 other cell type or tissue"/>
</dbReference>
<dbReference type="InterPro" id="IPR001404">
    <property type="entry name" value="Hsp90_fam"/>
</dbReference>
<dbReference type="Gene3D" id="3.30.230.80">
    <property type="match status" value="1"/>
</dbReference>